<dbReference type="PANTHER" id="PTHR12461">
    <property type="entry name" value="HYPOXIA-INDUCIBLE FACTOR 1 ALPHA INHIBITOR-RELATED"/>
    <property type="match status" value="1"/>
</dbReference>
<name>A0ABR1M811_9PEZI</name>
<reference evidence="3 4" key="1">
    <citation type="submission" date="2024-04" db="EMBL/GenBank/DDBJ databases">
        <title>Phyllosticta paracitricarpa is synonymous to the EU quarantine fungus P. citricarpa based on phylogenomic analyses.</title>
        <authorList>
            <consortium name="Lawrence Berkeley National Laboratory"/>
            <person name="Van Ingen-Buijs V.A."/>
            <person name="Van Westerhoven A.C."/>
            <person name="Haridas S."/>
            <person name="Skiadas P."/>
            <person name="Martin F."/>
            <person name="Groenewald J.Z."/>
            <person name="Crous P.W."/>
            <person name="Seidl M.F."/>
        </authorList>
    </citation>
    <scope>NUCLEOTIDE SEQUENCE [LARGE SCALE GENOMIC DNA]</scope>
    <source>
        <strain evidence="3 4">CBS 122670</strain>
    </source>
</reference>
<dbReference type="SMART" id="SM00558">
    <property type="entry name" value="JmjC"/>
    <property type="match status" value="1"/>
</dbReference>
<feature type="region of interest" description="Disordered" evidence="1">
    <location>
        <begin position="224"/>
        <end position="293"/>
    </location>
</feature>
<feature type="compositionally biased region" description="Basic and acidic residues" evidence="1">
    <location>
        <begin position="228"/>
        <end position="259"/>
    </location>
</feature>
<organism evidence="3 4">
    <name type="scientific">Phyllosticta citricarpa</name>
    <dbReference type="NCBI Taxonomy" id="55181"/>
    <lineage>
        <taxon>Eukaryota</taxon>
        <taxon>Fungi</taxon>
        <taxon>Dikarya</taxon>
        <taxon>Ascomycota</taxon>
        <taxon>Pezizomycotina</taxon>
        <taxon>Dothideomycetes</taxon>
        <taxon>Dothideomycetes incertae sedis</taxon>
        <taxon>Botryosphaeriales</taxon>
        <taxon>Phyllostictaceae</taxon>
        <taxon>Phyllosticta</taxon>
    </lineage>
</organism>
<protein>
    <recommendedName>
        <fullName evidence="2">JmjC domain-containing protein</fullName>
    </recommendedName>
</protein>
<feature type="domain" description="JmjC" evidence="2">
    <location>
        <begin position="418"/>
        <end position="620"/>
    </location>
</feature>
<evidence type="ECO:0000313" key="4">
    <source>
        <dbReference type="Proteomes" id="UP001365128"/>
    </source>
</evidence>
<accession>A0ABR1M811</accession>
<dbReference type="InterPro" id="IPR003347">
    <property type="entry name" value="JmjC_dom"/>
</dbReference>
<feature type="region of interest" description="Disordered" evidence="1">
    <location>
        <begin position="46"/>
        <end position="80"/>
    </location>
</feature>
<comment type="caution">
    <text evidence="3">The sequence shown here is derived from an EMBL/GenBank/DDBJ whole genome shotgun (WGS) entry which is preliminary data.</text>
</comment>
<sequence>MTTNGEEKRGDGHDGTKRTTTTTTRKPTTSLVEVDCANKSTVIRITKTRTNTTGTTPAPSFSEPQSTSSTSSTALPSIASLPGPLTRPALSSLLRAHLSSPLSPDDPLHACGASVTALLPTQPRAVLRVAHAKIHAFPFKDVPACWLRAWSEGCLWACVGLLADGGDDGEEGEEDDEWLDDVVRVLDMGLILAGGVGREKVYEWAFAALEVLLDGTAALRLDDDDVNDDRNGEEEQNHNEDDRARKRQKMDPHSRRNDDAAATSTKKKRTWSCPSTFPPSAHPPPRLRNPIPRIDARHFGFDDFQAHLDKRPNDTNAPAALPLTIPDTPTPLILTHALSHWPALTSPTRRWSDPRYLLRRALGGRRLVPVEIGRSYTDEGWGQRIMRMGEFMRTFVFRQDEGGEKEKDGGDEAADKRGYLAQHDLVSQIPRLRADICIPDYVYTVPPSKPNHASALQKNNHPPFPLLNSWFGPSRTVSPLHTDPYHNMLAQVVGAKFVRLYPPSANANHAMQPRGVGADGVDLGNTSCVDVGEVLGIERLEGNEDEEEEEEEEEEEAKGKKEAFEARYPGFLAAPCFDVVLEAGEALYVPKGWWHYVESVATSFSVSFWWDAEGDDGDEG</sequence>
<evidence type="ECO:0000256" key="1">
    <source>
        <dbReference type="SAM" id="MobiDB-lite"/>
    </source>
</evidence>
<proteinExistence type="predicted"/>
<dbReference type="Gene3D" id="2.60.120.650">
    <property type="entry name" value="Cupin"/>
    <property type="match status" value="1"/>
</dbReference>
<feature type="compositionally biased region" description="Low complexity" evidence="1">
    <location>
        <begin position="18"/>
        <end position="29"/>
    </location>
</feature>
<evidence type="ECO:0000313" key="3">
    <source>
        <dbReference type="EMBL" id="KAK7543077.1"/>
    </source>
</evidence>
<dbReference type="InterPro" id="IPR041667">
    <property type="entry name" value="Cupin_8"/>
</dbReference>
<feature type="compositionally biased region" description="Basic and acidic residues" evidence="1">
    <location>
        <begin position="1"/>
        <end position="17"/>
    </location>
</feature>
<feature type="region of interest" description="Disordered" evidence="1">
    <location>
        <begin position="1"/>
        <end position="32"/>
    </location>
</feature>
<feature type="compositionally biased region" description="Acidic residues" evidence="1">
    <location>
        <begin position="543"/>
        <end position="556"/>
    </location>
</feature>
<dbReference type="PANTHER" id="PTHR12461:SF101">
    <property type="entry name" value="TRNA WYBUTOSINE-SYNTHESIZING PROTEIN 4"/>
    <property type="match status" value="1"/>
</dbReference>
<gene>
    <name evidence="3" type="ORF">IWX46DRAFT_527755</name>
</gene>
<evidence type="ECO:0000259" key="2">
    <source>
        <dbReference type="PROSITE" id="PS51184"/>
    </source>
</evidence>
<dbReference type="Pfam" id="PF13621">
    <property type="entry name" value="Cupin_8"/>
    <property type="match status" value="1"/>
</dbReference>
<dbReference type="SUPFAM" id="SSF51197">
    <property type="entry name" value="Clavaminate synthase-like"/>
    <property type="match status" value="1"/>
</dbReference>
<dbReference type="Proteomes" id="UP001365128">
    <property type="component" value="Unassembled WGS sequence"/>
</dbReference>
<feature type="region of interest" description="Disordered" evidence="1">
    <location>
        <begin position="538"/>
        <end position="561"/>
    </location>
</feature>
<dbReference type="EMBL" id="JBBPDW010000022">
    <property type="protein sequence ID" value="KAK7543077.1"/>
    <property type="molecule type" value="Genomic_DNA"/>
</dbReference>
<keyword evidence="4" id="KW-1185">Reference proteome</keyword>
<dbReference type="PROSITE" id="PS51184">
    <property type="entry name" value="JMJC"/>
    <property type="match status" value="1"/>
</dbReference>
<feature type="compositionally biased region" description="Pro residues" evidence="1">
    <location>
        <begin position="276"/>
        <end position="287"/>
    </location>
</feature>